<dbReference type="RefSeq" id="WP_101753814.1">
    <property type="nucleotide sequence ID" value="NZ_CP025430.1"/>
</dbReference>
<sequence>MTALFRLIVLVLLLEAALYFLLWIYMRSLRREALEDEWDERHPEQAGDSADRDEFVRRSMVNFEKSLRARLLWLVFIIPTAAIMGIIYWVNWQ</sequence>
<dbReference type="KEGG" id="pzh:CX676_18150"/>
<dbReference type="Proteomes" id="UP000234530">
    <property type="component" value="Chromosome"/>
</dbReference>
<feature type="transmembrane region" description="Helical" evidence="1">
    <location>
        <begin position="71"/>
        <end position="90"/>
    </location>
</feature>
<evidence type="ECO:0000313" key="2">
    <source>
        <dbReference type="EMBL" id="AUH65842.1"/>
    </source>
</evidence>
<evidence type="ECO:0008006" key="4">
    <source>
        <dbReference type="Google" id="ProtNLM"/>
    </source>
</evidence>
<dbReference type="AlphaFoldDB" id="A0A2H5F2R6"/>
<reference evidence="2 3" key="1">
    <citation type="journal article" date="2013" name="Antonie Van Leeuwenhoek">
        <title>Paracoccus zhejiangensis sp. nov., isolated from activated sludge in wastewater-treatment system.</title>
        <authorList>
            <person name="Wu Z.G."/>
            <person name="Zhang D.F."/>
            <person name="Liu Y.L."/>
            <person name="Wang F."/>
            <person name="Jiang X."/>
            <person name="Li C."/>
            <person name="Li S.P."/>
            <person name="Hong Q."/>
            <person name="Li W.J."/>
        </authorList>
    </citation>
    <scope>NUCLEOTIDE SEQUENCE [LARGE SCALE GENOMIC DNA]</scope>
    <source>
        <strain evidence="2 3">J6</strain>
    </source>
</reference>
<keyword evidence="1" id="KW-0812">Transmembrane</keyword>
<evidence type="ECO:0000313" key="3">
    <source>
        <dbReference type="Proteomes" id="UP000234530"/>
    </source>
</evidence>
<keyword evidence="1" id="KW-1133">Transmembrane helix</keyword>
<name>A0A2H5F2R6_9RHOB</name>
<accession>A0A2H5F2R6</accession>
<keyword evidence="1" id="KW-0472">Membrane</keyword>
<gene>
    <name evidence="2" type="ORF">CX676_18150</name>
</gene>
<dbReference type="EMBL" id="CP025430">
    <property type="protein sequence ID" value="AUH65842.1"/>
    <property type="molecule type" value="Genomic_DNA"/>
</dbReference>
<proteinExistence type="predicted"/>
<evidence type="ECO:0000256" key="1">
    <source>
        <dbReference type="SAM" id="Phobius"/>
    </source>
</evidence>
<organism evidence="2 3">
    <name type="scientific">Paracoccus zhejiangensis</name>
    <dbReference type="NCBI Taxonomy" id="1077935"/>
    <lineage>
        <taxon>Bacteria</taxon>
        <taxon>Pseudomonadati</taxon>
        <taxon>Pseudomonadota</taxon>
        <taxon>Alphaproteobacteria</taxon>
        <taxon>Rhodobacterales</taxon>
        <taxon>Paracoccaceae</taxon>
        <taxon>Paracoccus</taxon>
    </lineage>
</organism>
<keyword evidence="3" id="KW-1185">Reference proteome</keyword>
<feature type="transmembrane region" description="Helical" evidence="1">
    <location>
        <begin position="6"/>
        <end position="25"/>
    </location>
</feature>
<protein>
    <recommendedName>
        <fullName evidence="4">Cation/multidrug efflux pump</fullName>
    </recommendedName>
</protein>
<dbReference type="OrthoDB" id="7632202at2"/>